<keyword evidence="6" id="KW-1185">Reference proteome</keyword>
<accession>A0AAV9V4M4</accession>
<dbReference type="Proteomes" id="UP001375240">
    <property type="component" value="Unassembled WGS sequence"/>
</dbReference>
<dbReference type="AlphaFoldDB" id="A0AAV9V4M4"/>
<sequence length="274" mass="29606">MSTQSLAPLLSIAGPRAGLLRPSLSLSICHNCLRSFLPSVNRQHVRGKKTLPKAAGIKVRLLKDIPGYGPKGSIMMVARGRMRTIWYQRGEAEYLTRDLAKQLGKYTLVERDPGFQPVVVQRATGPAQVGGGPVKDTLLTSAETVITLSSVLPPFIRFFRATTAPYANTLHGSVTASDVANAIKMIAQSSKHPHGSRVVVTGDNVTFVKQPERDRVKTIGEYEVEITFKGEEAIKRSVVVMREEEDSAAGVVSSAAVGLGGGSSIFKTPQRREL</sequence>
<evidence type="ECO:0000313" key="6">
    <source>
        <dbReference type="Proteomes" id="UP001375240"/>
    </source>
</evidence>
<proteinExistence type="inferred from homology"/>
<dbReference type="EMBL" id="JAVHNQ010000002">
    <property type="protein sequence ID" value="KAK6354771.1"/>
    <property type="molecule type" value="Genomic_DNA"/>
</dbReference>
<keyword evidence="3" id="KW-0687">Ribonucleoprotein</keyword>
<dbReference type="Gene3D" id="3.40.5.10">
    <property type="entry name" value="Ribosomal protein L9, N-terminal domain"/>
    <property type="match status" value="1"/>
</dbReference>
<dbReference type="InterPro" id="IPR009027">
    <property type="entry name" value="Ribosomal_bL9/RNase_H1_N"/>
</dbReference>
<evidence type="ECO:0000313" key="5">
    <source>
        <dbReference type="EMBL" id="KAK6354771.1"/>
    </source>
</evidence>
<feature type="domain" description="Ribosomal protein L9" evidence="4">
    <location>
        <begin position="57"/>
        <end position="103"/>
    </location>
</feature>
<protein>
    <recommendedName>
        <fullName evidence="4">Ribosomal protein L9 domain-containing protein</fullName>
    </recommendedName>
</protein>
<dbReference type="GO" id="GO:1990904">
    <property type="term" value="C:ribonucleoprotein complex"/>
    <property type="evidence" value="ECO:0007669"/>
    <property type="project" value="UniProtKB-KW"/>
</dbReference>
<organism evidence="5 6">
    <name type="scientific">Orbilia brochopaga</name>
    <dbReference type="NCBI Taxonomy" id="3140254"/>
    <lineage>
        <taxon>Eukaryota</taxon>
        <taxon>Fungi</taxon>
        <taxon>Dikarya</taxon>
        <taxon>Ascomycota</taxon>
        <taxon>Pezizomycotina</taxon>
        <taxon>Orbiliomycetes</taxon>
        <taxon>Orbiliales</taxon>
        <taxon>Orbiliaceae</taxon>
        <taxon>Orbilia</taxon>
    </lineage>
</organism>
<dbReference type="Pfam" id="PF01281">
    <property type="entry name" value="Ribosomal_L9_N"/>
    <property type="match status" value="1"/>
</dbReference>
<evidence type="ECO:0000256" key="1">
    <source>
        <dbReference type="ARBA" id="ARBA00010605"/>
    </source>
</evidence>
<name>A0AAV9V4M4_9PEZI</name>
<evidence type="ECO:0000256" key="3">
    <source>
        <dbReference type="ARBA" id="ARBA00023274"/>
    </source>
</evidence>
<comment type="similarity">
    <text evidence="1">Belongs to the bacterial ribosomal protein bL9 family.</text>
</comment>
<dbReference type="GO" id="GO:0005840">
    <property type="term" value="C:ribosome"/>
    <property type="evidence" value="ECO:0007669"/>
    <property type="project" value="UniProtKB-KW"/>
</dbReference>
<dbReference type="GO" id="GO:0006412">
    <property type="term" value="P:translation"/>
    <property type="evidence" value="ECO:0007669"/>
    <property type="project" value="InterPro"/>
</dbReference>
<keyword evidence="2" id="KW-0689">Ribosomal protein</keyword>
<dbReference type="InterPro" id="IPR000244">
    <property type="entry name" value="Ribosomal_bL9"/>
</dbReference>
<dbReference type="SUPFAM" id="SSF55658">
    <property type="entry name" value="L9 N-domain-like"/>
    <property type="match status" value="1"/>
</dbReference>
<evidence type="ECO:0000256" key="2">
    <source>
        <dbReference type="ARBA" id="ARBA00022980"/>
    </source>
</evidence>
<comment type="caution">
    <text evidence="5">The sequence shown here is derived from an EMBL/GenBank/DDBJ whole genome shotgun (WGS) entry which is preliminary data.</text>
</comment>
<gene>
    <name evidence="5" type="ORF">TWF696_003907</name>
</gene>
<dbReference type="PANTHER" id="PTHR21368">
    <property type="entry name" value="50S RIBOSOMAL PROTEIN L9"/>
    <property type="match status" value="1"/>
</dbReference>
<evidence type="ECO:0000259" key="4">
    <source>
        <dbReference type="Pfam" id="PF01281"/>
    </source>
</evidence>
<dbReference type="InterPro" id="IPR020070">
    <property type="entry name" value="Ribosomal_bL9_N"/>
</dbReference>
<dbReference type="GO" id="GO:0003735">
    <property type="term" value="F:structural constituent of ribosome"/>
    <property type="evidence" value="ECO:0007669"/>
    <property type="project" value="InterPro"/>
</dbReference>
<dbReference type="InterPro" id="IPR036935">
    <property type="entry name" value="Ribosomal_bL9_N_sf"/>
</dbReference>
<reference evidence="5 6" key="1">
    <citation type="submission" date="2019-10" db="EMBL/GenBank/DDBJ databases">
        <authorList>
            <person name="Palmer J.M."/>
        </authorList>
    </citation>
    <scope>NUCLEOTIDE SEQUENCE [LARGE SCALE GENOMIC DNA]</scope>
    <source>
        <strain evidence="5 6">TWF696</strain>
    </source>
</reference>